<feature type="region of interest" description="Disordered" evidence="12">
    <location>
        <begin position="835"/>
        <end position="866"/>
    </location>
</feature>
<evidence type="ECO:0000313" key="15">
    <source>
        <dbReference type="EMBL" id="KIO12889.1"/>
    </source>
</evidence>
<dbReference type="SFLD" id="SFLDG01151">
    <property type="entry name" value="Main.2:_Nu-like"/>
    <property type="match status" value="1"/>
</dbReference>
<dbReference type="InParanoid" id="A0A0C3PVL7"/>
<dbReference type="Pfam" id="PF00400">
    <property type="entry name" value="WD40"/>
    <property type="match status" value="7"/>
</dbReference>
<keyword evidence="16" id="KW-1185">Reference proteome</keyword>
<dbReference type="OrthoDB" id="27911at2759"/>
<dbReference type="SUPFAM" id="SSF50998">
    <property type="entry name" value="Quinoprotein alcohol dehydrogenase-like"/>
    <property type="match status" value="1"/>
</dbReference>
<evidence type="ECO:0000259" key="14">
    <source>
        <dbReference type="PROSITE" id="PS50405"/>
    </source>
</evidence>
<dbReference type="InterPro" id="IPR036249">
    <property type="entry name" value="Thioredoxin-like_sf"/>
</dbReference>
<dbReference type="EMBL" id="KN831947">
    <property type="protein sequence ID" value="KIO12889.1"/>
    <property type="molecule type" value="Genomic_DNA"/>
</dbReference>
<proteinExistence type="inferred from homology"/>
<evidence type="ECO:0000256" key="2">
    <source>
        <dbReference type="ARBA" id="ARBA00004496"/>
    </source>
</evidence>
<reference evidence="15 16" key="1">
    <citation type="submission" date="2014-04" db="EMBL/GenBank/DDBJ databases">
        <authorList>
            <consortium name="DOE Joint Genome Institute"/>
            <person name="Kuo A."/>
            <person name="Kohler A."/>
            <person name="Costa M.D."/>
            <person name="Nagy L.G."/>
            <person name="Floudas D."/>
            <person name="Copeland A."/>
            <person name="Barry K.W."/>
            <person name="Cichocki N."/>
            <person name="Veneault-Fourrey C."/>
            <person name="LaButti K."/>
            <person name="Lindquist E.A."/>
            <person name="Lipzen A."/>
            <person name="Lundell T."/>
            <person name="Morin E."/>
            <person name="Murat C."/>
            <person name="Sun H."/>
            <person name="Tunlid A."/>
            <person name="Henrissat B."/>
            <person name="Grigoriev I.V."/>
            <person name="Hibbett D.S."/>
            <person name="Martin F."/>
            <person name="Nordberg H.P."/>
            <person name="Cantor M.N."/>
            <person name="Hua S.X."/>
        </authorList>
    </citation>
    <scope>NUCLEOTIDE SEQUENCE [LARGE SCALE GENOMIC DNA]</scope>
    <source>
        <strain evidence="15 16">Marx 270</strain>
    </source>
</reference>
<accession>A0A0C3PVL7</accession>
<feature type="repeat" description="WD" evidence="11">
    <location>
        <begin position="402"/>
        <end position="441"/>
    </location>
</feature>
<feature type="repeat" description="WD" evidence="11">
    <location>
        <begin position="933"/>
        <end position="964"/>
    </location>
</feature>
<evidence type="ECO:0000256" key="10">
    <source>
        <dbReference type="ARBA" id="ARBA00023242"/>
    </source>
</evidence>
<comment type="subcellular location">
    <subcellularLocation>
        <location evidence="2">Cytoplasm</location>
    </subcellularLocation>
    <subcellularLocation>
        <location evidence="1">Nucleus</location>
    </subcellularLocation>
</comment>
<evidence type="ECO:0000256" key="7">
    <source>
        <dbReference type="ARBA" id="ARBA00022574"/>
    </source>
</evidence>
<evidence type="ECO:0000256" key="3">
    <source>
        <dbReference type="ARBA" id="ARBA00005043"/>
    </source>
</evidence>
<dbReference type="SUPFAM" id="SSF47616">
    <property type="entry name" value="GST C-terminal domain-like"/>
    <property type="match status" value="1"/>
</dbReference>
<keyword evidence="6" id="KW-0963">Cytoplasm</keyword>
<dbReference type="GO" id="GO:0005634">
    <property type="term" value="C:nucleus"/>
    <property type="evidence" value="ECO:0007669"/>
    <property type="project" value="UniProtKB-SubCell"/>
</dbReference>
<dbReference type="InterPro" id="IPR001680">
    <property type="entry name" value="WD40_rpt"/>
</dbReference>
<dbReference type="PROSITE" id="PS00678">
    <property type="entry name" value="WD_REPEATS_1"/>
    <property type="match status" value="2"/>
</dbReference>
<dbReference type="SMART" id="SM00320">
    <property type="entry name" value="WD40"/>
    <property type="match status" value="11"/>
</dbReference>
<dbReference type="PROSITE" id="PS50082">
    <property type="entry name" value="WD_REPEATS_2"/>
    <property type="match status" value="6"/>
</dbReference>
<dbReference type="InterPro" id="IPR019775">
    <property type="entry name" value="WD40_repeat_CS"/>
</dbReference>
<dbReference type="SFLD" id="SFLDS00019">
    <property type="entry name" value="Glutathione_Transferase_(cytos"/>
    <property type="match status" value="1"/>
</dbReference>
<dbReference type="Pfam" id="PF10203">
    <property type="entry name" value="Pet191_N"/>
    <property type="match status" value="1"/>
</dbReference>
<dbReference type="InterPro" id="IPR011047">
    <property type="entry name" value="Quinoprotein_ADH-like_sf"/>
</dbReference>
<evidence type="ECO:0000256" key="1">
    <source>
        <dbReference type="ARBA" id="ARBA00004123"/>
    </source>
</evidence>
<feature type="domain" description="GST N-terminal" evidence="13">
    <location>
        <begin position="137"/>
        <end position="230"/>
    </location>
</feature>
<dbReference type="PANTHER" id="PTHR44111">
    <property type="entry name" value="ELONGATOR COMPLEX PROTEIN 2"/>
    <property type="match status" value="1"/>
</dbReference>
<dbReference type="PANTHER" id="PTHR44111:SF1">
    <property type="entry name" value="ELONGATOR COMPLEX PROTEIN 2"/>
    <property type="match status" value="1"/>
</dbReference>
<dbReference type="CDD" id="cd03048">
    <property type="entry name" value="GST_N_Ure2p_like"/>
    <property type="match status" value="1"/>
</dbReference>
<dbReference type="Gene3D" id="1.20.1050.10">
    <property type="match status" value="1"/>
</dbReference>
<name>A0A0C3PVL7_PISTI</name>
<keyword evidence="8" id="KW-0819">tRNA processing</keyword>
<evidence type="ECO:0000256" key="8">
    <source>
        <dbReference type="ARBA" id="ARBA00022694"/>
    </source>
</evidence>
<comment type="similarity">
    <text evidence="4">Belongs to the WD repeat ELP2 family.</text>
</comment>
<dbReference type="InterPro" id="IPR010987">
    <property type="entry name" value="Glutathione-S-Trfase_C-like"/>
</dbReference>
<dbReference type="PROSITE" id="PS50404">
    <property type="entry name" value="GST_NTER"/>
    <property type="match status" value="1"/>
</dbReference>
<dbReference type="InterPro" id="IPR015943">
    <property type="entry name" value="WD40/YVTN_repeat-like_dom_sf"/>
</dbReference>
<feature type="repeat" description="WD" evidence="11">
    <location>
        <begin position="359"/>
        <end position="389"/>
    </location>
</feature>
<dbReference type="Gene3D" id="2.130.10.10">
    <property type="entry name" value="YVTN repeat-like/Quinoprotein amine dehydrogenase"/>
    <property type="match status" value="3"/>
</dbReference>
<evidence type="ECO:0000256" key="12">
    <source>
        <dbReference type="SAM" id="MobiDB-lite"/>
    </source>
</evidence>
<evidence type="ECO:0000256" key="11">
    <source>
        <dbReference type="PROSITE-ProRule" id="PRU00221"/>
    </source>
</evidence>
<evidence type="ECO:0000313" key="16">
    <source>
        <dbReference type="Proteomes" id="UP000054217"/>
    </source>
</evidence>
<dbReference type="Gene3D" id="3.40.30.10">
    <property type="entry name" value="Glutaredoxin"/>
    <property type="match status" value="1"/>
</dbReference>
<keyword evidence="10" id="KW-0539">Nucleus</keyword>
<dbReference type="InterPro" id="IPR004046">
    <property type="entry name" value="GST_C"/>
</dbReference>
<dbReference type="InterPro" id="IPR036322">
    <property type="entry name" value="WD40_repeat_dom_sf"/>
</dbReference>
<dbReference type="PRINTS" id="PR00320">
    <property type="entry name" value="GPROTEINBRPT"/>
</dbReference>
<dbReference type="PROSITE" id="PS50405">
    <property type="entry name" value="GST_CTER"/>
    <property type="match status" value="1"/>
</dbReference>
<dbReference type="HOGENOM" id="CLU_006430_0_0_1"/>
<dbReference type="InterPro" id="IPR004045">
    <property type="entry name" value="Glutathione_S-Trfase_N"/>
</dbReference>
<dbReference type="InterPro" id="IPR037289">
    <property type="entry name" value="Elp2"/>
</dbReference>
<evidence type="ECO:0000256" key="4">
    <source>
        <dbReference type="ARBA" id="ARBA00005881"/>
    </source>
</evidence>
<keyword evidence="7 11" id="KW-0853">WD repeat</keyword>
<dbReference type="PROSITE" id="PS50294">
    <property type="entry name" value="WD_REPEATS_REGION"/>
    <property type="match status" value="2"/>
</dbReference>
<feature type="domain" description="GST C-terminal" evidence="14">
    <location>
        <begin position="237"/>
        <end position="376"/>
    </location>
</feature>
<dbReference type="GO" id="GO:0002098">
    <property type="term" value="P:tRNA wobble uridine modification"/>
    <property type="evidence" value="ECO:0007669"/>
    <property type="project" value="InterPro"/>
</dbReference>
<organism evidence="15 16">
    <name type="scientific">Pisolithus tinctorius Marx 270</name>
    <dbReference type="NCBI Taxonomy" id="870435"/>
    <lineage>
        <taxon>Eukaryota</taxon>
        <taxon>Fungi</taxon>
        <taxon>Dikarya</taxon>
        <taxon>Basidiomycota</taxon>
        <taxon>Agaricomycotina</taxon>
        <taxon>Agaricomycetes</taxon>
        <taxon>Agaricomycetidae</taxon>
        <taxon>Boletales</taxon>
        <taxon>Sclerodermatineae</taxon>
        <taxon>Pisolithaceae</taxon>
        <taxon>Pisolithus</taxon>
    </lineage>
</organism>
<evidence type="ECO:0000256" key="9">
    <source>
        <dbReference type="ARBA" id="ARBA00022737"/>
    </source>
</evidence>
<feature type="repeat" description="WD" evidence="11">
    <location>
        <begin position="733"/>
        <end position="763"/>
    </location>
</feature>
<dbReference type="InterPro" id="IPR036282">
    <property type="entry name" value="Glutathione-S-Trfase_C_sf"/>
</dbReference>
<reference evidence="16" key="2">
    <citation type="submission" date="2015-01" db="EMBL/GenBank/DDBJ databases">
        <title>Evolutionary Origins and Diversification of the Mycorrhizal Mutualists.</title>
        <authorList>
            <consortium name="DOE Joint Genome Institute"/>
            <consortium name="Mycorrhizal Genomics Consortium"/>
            <person name="Kohler A."/>
            <person name="Kuo A."/>
            <person name="Nagy L.G."/>
            <person name="Floudas D."/>
            <person name="Copeland A."/>
            <person name="Barry K.W."/>
            <person name="Cichocki N."/>
            <person name="Veneault-Fourrey C."/>
            <person name="LaButti K."/>
            <person name="Lindquist E.A."/>
            <person name="Lipzen A."/>
            <person name="Lundell T."/>
            <person name="Morin E."/>
            <person name="Murat C."/>
            <person name="Riley R."/>
            <person name="Ohm R."/>
            <person name="Sun H."/>
            <person name="Tunlid A."/>
            <person name="Henrissat B."/>
            <person name="Grigoriev I.V."/>
            <person name="Hibbett D.S."/>
            <person name="Martin F."/>
        </authorList>
    </citation>
    <scope>NUCLEOTIDE SEQUENCE [LARGE SCALE GENOMIC DNA]</scope>
    <source>
        <strain evidence="16">Marx 270</strain>
    </source>
</reference>
<dbReference type="Pfam" id="PF02798">
    <property type="entry name" value="GST_N"/>
    <property type="match status" value="1"/>
</dbReference>
<dbReference type="SUPFAM" id="SSF52833">
    <property type="entry name" value="Thioredoxin-like"/>
    <property type="match status" value="1"/>
</dbReference>
<keyword evidence="9" id="KW-0677">Repeat</keyword>
<dbReference type="InterPro" id="IPR018793">
    <property type="entry name" value="Cyt_c_oxidase_assmbl_Pet191"/>
</dbReference>
<dbReference type="STRING" id="870435.A0A0C3PVL7"/>
<sequence length="1117" mass="123382">MSSSCDALLRALKTCLLESDCVQKDGRLPSDCLKHHTDELPQPCQNLRKATFECKRNMLDMRKRFRGNTVGMGAEKLRREQTNRPLLDPIIYSPLAREMTKLPGMCTIYKIPSHLQSIRPRLPPPFTRTHTQISTMAKPLLVYIAPTPNGHKVSTVLEELKAAYGTNVIDYDYEEIVLSTNRQKEPWFIALNPNGRIPVLVDRSHKPTPFTVFESGAILLYLVRKYDLEGRFTFPAGSDEESELLQWIFFAHGGIGPMQGQARHFRQVAPVDIPYGKQRYTEETARLYGVLNIRLEGRDYLVGPGRGKLTIADLNAFPWVRLHEGAGIDLDAFPNVKAWVDRIAERPADANDNGVHETLPGHEGTVTCLQFLRNNFFLSADDKGAVRAWHRAEGRWMCTVAIQAHSRPISALAVCDNLVATGSSDSSVKIWDIRQGAERDELEECQTISLSGRYPLAVVMTMLPHSKAIILAIGGTDRNVNIWTRSENLFVRSATLPGHEDWVRALAFRSPLSSDGAANDDPLVLASGSQDGTIRLWNIEPLVKSASSINDHHVNDSGSTDELLDAFEASLADPTEGEEGGRQITLKRHIISIKFQDTGVQQYTITFDALLIGHEAGVTSLSWASQQTSTGNYLPPPTLLSTSTDSSLILWSPSDTLITSSSNSPAAPSIWINRQRFGDVGGQRLGGFVGGIWAHTSQGDEAMAWGWSGGWRRWRSVRMNTGIEDEWREVGAIGGHRGPVKDVAWSPAGEYLISVGLDQTTRIHGALPCPSRKVWHEVARPQVHGYDLVGVTWLGPWTFASVADEKVVRIFEAPGTFVETVKSLGVDGVVESEQNRPVAASVPPLGLSNKATSDAPPRVNSTRSGRRPFEGELAATTLWPEVEKVFGHGYESITIASSHSHELIATACRASSPQHAVVRLYSASTYQSFGSPLEGHTLTVTRIAFSPDDKYIVTVSRDRTWRAFVRKDNGYVSVAMDKSHARIIWDCAWSSEGDIFATASRDKTVKIWAPKTTSDRWPALATLKFKEAATAVAFCSMDNLRQLLAVGLETGEIFIYSGSKSGPDIWELTFVVGRGTAHVDHIHKLAWHSTEHDHIKQLASCSEDGTLKIMTVQVDID</sequence>
<dbReference type="FunCoup" id="A0A0C3PVL7">
    <property type="interactions" value="555"/>
</dbReference>
<dbReference type="GO" id="GO:0033588">
    <property type="term" value="C:elongator holoenzyme complex"/>
    <property type="evidence" value="ECO:0007669"/>
    <property type="project" value="InterPro"/>
</dbReference>
<feature type="repeat" description="WD" evidence="11">
    <location>
        <begin position="977"/>
        <end position="1008"/>
    </location>
</feature>
<dbReference type="GO" id="GO:0005737">
    <property type="term" value="C:cytoplasm"/>
    <property type="evidence" value="ECO:0007669"/>
    <property type="project" value="UniProtKB-SubCell"/>
</dbReference>
<gene>
    <name evidence="15" type="ORF">M404DRAFT_19593</name>
</gene>
<dbReference type="Pfam" id="PF00043">
    <property type="entry name" value="GST_C"/>
    <property type="match status" value="1"/>
</dbReference>
<dbReference type="UniPathway" id="UPA00988"/>
<dbReference type="AlphaFoldDB" id="A0A0C3PVL7"/>
<evidence type="ECO:0000259" key="13">
    <source>
        <dbReference type="PROSITE" id="PS50404"/>
    </source>
</evidence>
<dbReference type="InterPro" id="IPR020472">
    <property type="entry name" value="WD40_PAC1"/>
</dbReference>
<dbReference type="Proteomes" id="UP000054217">
    <property type="component" value="Unassembled WGS sequence"/>
</dbReference>
<protein>
    <recommendedName>
        <fullName evidence="5">Elongator complex protein 2</fullName>
    </recommendedName>
</protein>
<dbReference type="InterPro" id="IPR040079">
    <property type="entry name" value="Glutathione_S-Trfase"/>
</dbReference>
<dbReference type="SFLD" id="SFLDG00358">
    <property type="entry name" value="Main_(cytGST)"/>
    <property type="match status" value="1"/>
</dbReference>
<feature type="repeat" description="WD" evidence="11">
    <location>
        <begin position="525"/>
        <end position="540"/>
    </location>
</feature>
<evidence type="ECO:0000256" key="6">
    <source>
        <dbReference type="ARBA" id="ARBA00022490"/>
    </source>
</evidence>
<dbReference type="SUPFAM" id="SSF50978">
    <property type="entry name" value="WD40 repeat-like"/>
    <property type="match status" value="1"/>
</dbReference>
<evidence type="ECO:0000256" key="5">
    <source>
        <dbReference type="ARBA" id="ARBA00020267"/>
    </source>
</evidence>
<comment type="pathway">
    <text evidence="3">tRNA modification; 5-methoxycarbonylmethyl-2-thiouridine-tRNA biosynthesis.</text>
</comment>